<dbReference type="AlphaFoldDB" id="A0A3E5BDV7"/>
<gene>
    <name evidence="2" type="ORF">DXB65_09620</name>
</gene>
<evidence type="ECO:0008006" key="4">
    <source>
        <dbReference type="Google" id="ProtNLM"/>
    </source>
</evidence>
<feature type="signal peptide" evidence="1">
    <location>
        <begin position="1"/>
        <end position="19"/>
    </location>
</feature>
<proteinExistence type="predicted"/>
<evidence type="ECO:0000313" key="3">
    <source>
        <dbReference type="Proteomes" id="UP000260983"/>
    </source>
</evidence>
<dbReference type="RefSeq" id="WP_117724101.1">
    <property type="nucleotide sequence ID" value="NZ_QSUL01000006.1"/>
</dbReference>
<protein>
    <recommendedName>
        <fullName evidence="4">Pectate lyase</fullName>
    </recommendedName>
</protein>
<organism evidence="2 3">
    <name type="scientific">Bacteroides oleiciplenus</name>
    <dbReference type="NCBI Taxonomy" id="626931"/>
    <lineage>
        <taxon>Bacteria</taxon>
        <taxon>Pseudomonadati</taxon>
        <taxon>Bacteroidota</taxon>
        <taxon>Bacteroidia</taxon>
        <taxon>Bacteroidales</taxon>
        <taxon>Bacteroidaceae</taxon>
        <taxon>Bacteroides</taxon>
    </lineage>
</organism>
<dbReference type="EMBL" id="QSUL01000006">
    <property type="protein sequence ID" value="RGN35780.1"/>
    <property type="molecule type" value="Genomic_DNA"/>
</dbReference>
<accession>A0A3E5BDV7</accession>
<feature type="chain" id="PRO_5017787705" description="Pectate lyase" evidence="1">
    <location>
        <begin position="20"/>
        <end position="820"/>
    </location>
</feature>
<dbReference type="Proteomes" id="UP000260983">
    <property type="component" value="Unassembled WGS sequence"/>
</dbReference>
<dbReference type="Gene3D" id="2.160.20.10">
    <property type="entry name" value="Single-stranded right-handed beta-helix, Pectin lyase-like"/>
    <property type="match status" value="1"/>
</dbReference>
<keyword evidence="1" id="KW-0732">Signal</keyword>
<dbReference type="InterPro" id="IPR011050">
    <property type="entry name" value="Pectin_lyase_fold/virulence"/>
</dbReference>
<reference evidence="2 3" key="1">
    <citation type="submission" date="2018-08" db="EMBL/GenBank/DDBJ databases">
        <title>A genome reference for cultivated species of the human gut microbiota.</title>
        <authorList>
            <person name="Zou Y."/>
            <person name="Xue W."/>
            <person name="Luo G."/>
        </authorList>
    </citation>
    <scope>NUCLEOTIDE SEQUENCE [LARGE SCALE GENOMIC DNA]</scope>
    <source>
        <strain evidence="2 3">OM05-15BH</strain>
    </source>
</reference>
<evidence type="ECO:0000313" key="2">
    <source>
        <dbReference type="EMBL" id="RGN35780.1"/>
    </source>
</evidence>
<dbReference type="SUPFAM" id="SSF51126">
    <property type="entry name" value="Pectin lyase-like"/>
    <property type="match status" value="1"/>
</dbReference>
<evidence type="ECO:0000256" key="1">
    <source>
        <dbReference type="SAM" id="SignalP"/>
    </source>
</evidence>
<dbReference type="Gene3D" id="2.60.120.200">
    <property type="match status" value="1"/>
</dbReference>
<comment type="caution">
    <text evidence="2">The sequence shown here is derived from an EMBL/GenBank/DDBJ whole genome shotgun (WGS) entry which is preliminary data.</text>
</comment>
<sequence length="820" mass="91191">MKNIYYLLLCLLFPLSIMGQEPTGKSQWAYQDASGKLVYKTTKRGDRIIDFSHAGYKGGGVPLPYVPAKMTVHPLGENEDCTDYIQKAIDMVSALPKDANGFRGAVVLAPGRYVCQRTIQIAADGVVLRGSGSDRSGSVIVMTGGKHTAIIVNNGIRQRIGNRLGEADSNEKSIKVTDKYIHAGSYSFTVADASGLSVGDNVEIRKPMTEEWIKYMKMHDLVRDGKPQTWIKAGRLLVVERTIAGIEGNTITLTVPLVDSYDAKFTGDNTTLVLANNAQRIRQCGVENIRIESPEQAVNHGKALYYALRINGEDCWARDINAMETMESVGVGGRRITLQQINVVRKALHQGASKPAEFAPNGGQILVDRCSVEGDNIWFVAIGGGQTGPIVFLNCYFKGNGRIEGHQRWSTGFLFDNCNLPDGGIDFKNRGSMGSGHGWGTAWSVAWNCVTKSYVNQIPPGTYNWVIGSKGESTPLRRPFNQSGPTLPVGVFDSHGIPVAPQSLYLAQLKERLGESALQAIGYGVTVQSPSPVSSDYRFQGGMQASPELFGKDYNAIHEYMRSLGWDYSEHPNISKDDHHEGVHCEVIFDLALQQYVFKFTNHANVEALDSDRGRLLSDRQRNEMKSQTNHEWYHLNGNWNEWQRLEWKFRIPKGFQPSTKFCHLHQLKAQEGNNGAPLITISTRCDENGGNKRVQVIHTGDTRTSGKGVIIDNLPLADFEDEWIQVETEMHYTHHGTFRIKLTRISDGKVLANQSFSDIDLWRKGATSIRNKFGIYRSLGRKMKSASDRPDNGIKDESLQLADFKVYEAYTNPNPQPHD</sequence>
<name>A0A3E5BDV7_9BACE</name>
<dbReference type="InterPro" id="IPR012334">
    <property type="entry name" value="Pectin_lyas_fold"/>
</dbReference>